<evidence type="ECO:0000256" key="6">
    <source>
        <dbReference type="ARBA" id="ARBA00023158"/>
    </source>
</evidence>
<dbReference type="InterPro" id="IPR036085">
    <property type="entry name" value="PAZ_dom_sf"/>
</dbReference>
<dbReference type="InterPro" id="IPR003100">
    <property type="entry name" value="PAZ_dom"/>
</dbReference>
<evidence type="ECO:0000256" key="7">
    <source>
        <dbReference type="ARBA" id="ARBA00038291"/>
    </source>
</evidence>
<dbReference type="Pfam" id="PF02170">
    <property type="entry name" value="PAZ"/>
    <property type="match status" value="1"/>
</dbReference>
<feature type="domain" description="Piwi" evidence="9">
    <location>
        <begin position="555"/>
        <end position="844"/>
    </location>
</feature>
<dbReference type="GO" id="GO:0005737">
    <property type="term" value="C:cytoplasm"/>
    <property type="evidence" value="ECO:0007669"/>
    <property type="project" value="UniProtKB-SubCell"/>
</dbReference>
<dbReference type="PROSITE" id="PS50822">
    <property type="entry name" value="PIWI"/>
    <property type="match status" value="1"/>
</dbReference>
<dbReference type="SUPFAM" id="SSF53098">
    <property type="entry name" value="Ribonuclease H-like"/>
    <property type="match status" value="1"/>
</dbReference>
<protein>
    <submittedName>
        <fullName evidence="10">Uncharacterized protein</fullName>
    </submittedName>
</protein>
<dbReference type="PROSITE" id="PS50821">
    <property type="entry name" value="PAZ"/>
    <property type="match status" value="1"/>
</dbReference>
<evidence type="ECO:0000259" key="9">
    <source>
        <dbReference type="PROSITE" id="PS50822"/>
    </source>
</evidence>
<dbReference type="EMBL" id="JARQZJ010000002">
    <property type="protein sequence ID" value="KAK9870112.1"/>
    <property type="molecule type" value="Genomic_DNA"/>
</dbReference>
<dbReference type="GO" id="GO:0030154">
    <property type="term" value="P:cell differentiation"/>
    <property type="evidence" value="ECO:0007669"/>
    <property type="project" value="UniProtKB-KW"/>
</dbReference>
<dbReference type="CDD" id="cd04658">
    <property type="entry name" value="Piwi_piwi-like_Euk"/>
    <property type="match status" value="1"/>
</dbReference>
<dbReference type="InterPro" id="IPR003165">
    <property type="entry name" value="Piwi"/>
</dbReference>
<dbReference type="SMART" id="SM00949">
    <property type="entry name" value="PAZ"/>
    <property type="match status" value="1"/>
</dbReference>
<dbReference type="Pfam" id="PF23278">
    <property type="entry name" value="Piwi_N"/>
    <property type="match status" value="1"/>
</dbReference>
<organism evidence="10 11">
    <name type="scientific">Henosepilachna vigintioctopunctata</name>
    <dbReference type="NCBI Taxonomy" id="420089"/>
    <lineage>
        <taxon>Eukaryota</taxon>
        <taxon>Metazoa</taxon>
        <taxon>Ecdysozoa</taxon>
        <taxon>Arthropoda</taxon>
        <taxon>Hexapoda</taxon>
        <taxon>Insecta</taxon>
        <taxon>Pterygota</taxon>
        <taxon>Neoptera</taxon>
        <taxon>Endopterygota</taxon>
        <taxon>Coleoptera</taxon>
        <taxon>Polyphaga</taxon>
        <taxon>Cucujiformia</taxon>
        <taxon>Coccinelloidea</taxon>
        <taxon>Coccinellidae</taxon>
        <taxon>Epilachninae</taxon>
        <taxon>Epilachnini</taxon>
        <taxon>Henosepilachna</taxon>
    </lineage>
</organism>
<evidence type="ECO:0000256" key="3">
    <source>
        <dbReference type="ARBA" id="ARBA00022490"/>
    </source>
</evidence>
<keyword evidence="11" id="KW-1185">Reference proteome</keyword>
<accession>A0AAW1TP53</accession>
<keyword evidence="2" id="KW-0217">Developmental protein</keyword>
<keyword evidence="3" id="KW-0963">Cytoplasm</keyword>
<dbReference type="GO" id="GO:0003723">
    <property type="term" value="F:RNA binding"/>
    <property type="evidence" value="ECO:0007669"/>
    <property type="project" value="UniProtKB-KW"/>
</dbReference>
<dbReference type="CDD" id="cd02845">
    <property type="entry name" value="PAZ_piwi_like"/>
    <property type="match status" value="1"/>
</dbReference>
<evidence type="ECO:0000256" key="2">
    <source>
        <dbReference type="ARBA" id="ARBA00022473"/>
    </source>
</evidence>
<keyword evidence="5" id="KW-0694">RNA-binding</keyword>
<dbReference type="FunFam" id="2.170.260.10:FF:000003">
    <property type="entry name" value="Piwi-like RNA-mediated gene silencing 2"/>
    <property type="match status" value="1"/>
</dbReference>
<sequence length="858" mass="97827">MSFEYQKMGDTGGARGRAALLEKLKQRQTLQVGIPAQTEIDVPKPQVKPTGRAALLKKLQESREKKVGIAPSVASGGEGSVNFSAVTEKVETLSIREELSKEPVTYHGEAGKPVNLTSNYIKLKVEKDRGVFEYEVRFRPDVDSKNLRFKMVSSHMGEMGNIKMFDGGSVLYLPKLLTDHYTQFQCALPSGEPVVMEIIYKRQRSMGECLHLYNVLFKKIMRILMYSQMGRNYFNPNDKHMIPQHRLEVYPGFAVTVDELEDGLLLCLDTQHRVLRSQNVYELMAELSRSPNFRQDFAKAVIGSCVLTRYNNKTYIVDDISWESSPLDQFSSMDGTAISFKDYYKNQYNIIIQNDTQPLLVHRQSIKAKDGSGKVDRMICLVPELCFLTGLTDAMRADFKVMKDVAQYTRVTPAQRMNALKTYLKNVANSPDAQQALANWGLVLDSDTIQLQGRIFDTETILFGDNKEFKVRNNGDWTRAAGEFKSTLPIDLINWVVFHTVRDKQNASKFSDTMTRMGSSMGCMVQRPRLILLKDDRNETYIQAIQENINSAVQVAVFICPTLRADRYTVIKKMCNTQIPVASQVIMSRTLSNDQKARAIIQKIALQINCKLGGVLWTLRFPFKNWMIVGIDVYHGPKGSKSDSICAMVSSMNESVSRWFSTAVPQKGELSEFYKMMFTKTLENYRRINGTFPSKIVVFRDGVGDGQLDQCLRYEVSQFEEVVKQFELDIKICFVIVQKRISTRIFLQNRQELTNPEPGTVLDNSVTRRYHSDFYLVPQSVRQGTVNPTHYIVLHDTCKLKPDHVQRLAFKLCHLYYNWSGTVRVPAPCQYAHKLAALYGQHLNKPVAPELADKLYYL</sequence>
<name>A0AAW1TP53_9CUCU</name>
<dbReference type="FunFam" id="3.30.420.10:FF:000014">
    <property type="entry name" value="Piwi-like RNA-mediated gene silencing 1"/>
    <property type="match status" value="1"/>
</dbReference>
<evidence type="ECO:0000256" key="5">
    <source>
        <dbReference type="ARBA" id="ARBA00022884"/>
    </source>
</evidence>
<comment type="caution">
    <text evidence="10">The sequence shown here is derived from an EMBL/GenBank/DDBJ whole genome shotgun (WGS) entry which is preliminary data.</text>
</comment>
<comment type="similarity">
    <text evidence="7">Belongs to the argonaute family. Piwi subfamily.</text>
</comment>
<evidence type="ECO:0000313" key="10">
    <source>
        <dbReference type="EMBL" id="KAK9870112.1"/>
    </source>
</evidence>
<keyword evidence="6" id="KW-0943">RNA-mediated gene silencing</keyword>
<evidence type="ECO:0000313" key="11">
    <source>
        <dbReference type="Proteomes" id="UP001431783"/>
    </source>
</evidence>
<evidence type="ECO:0000256" key="4">
    <source>
        <dbReference type="ARBA" id="ARBA00022782"/>
    </source>
</evidence>
<keyword evidence="4" id="KW-0221">Differentiation</keyword>
<dbReference type="InterPro" id="IPR036397">
    <property type="entry name" value="RNaseH_sf"/>
</dbReference>
<dbReference type="Gene3D" id="3.30.420.10">
    <property type="entry name" value="Ribonuclease H-like superfamily/Ribonuclease H"/>
    <property type="match status" value="1"/>
</dbReference>
<proteinExistence type="inferred from homology"/>
<dbReference type="SUPFAM" id="SSF101690">
    <property type="entry name" value="PAZ domain"/>
    <property type="match status" value="1"/>
</dbReference>
<dbReference type="Gene3D" id="3.40.50.2300">
    <property type="match status" value="1"/>
</dbReference>
<comment type="subcellular location">
    <subcellularLocation>
        <location evidence="1">Cytoplasm</location>
    </subcellularLocation>
</comment>
<feature type="domain" description="PAZ" evidence="8">
    <location>
        <begin position="279"/>
        <end position="390"/>
    </location>
</feature>
<dbReference type="PANTHER" id="PTHR22891">
    <property type="entry name" value="EUKARYOTIC TRANSLATION INITIATION FACTOR 2C"/>
    <property type="match status" value="1"/>
</dbReference>
<gene>
    <name evidence="10" type="ORF">WA026_006203</name>
</gene>
<dbReference type="Proteomes" id="UP001431783">
    <property type="component" value="Unassembled WGS sequence"/>
</dbReference>
<dbReference type="InterPro" id="IPR012337">
    <property type="entry name" value="RNaseH-like_sf"/>
</dbReference>
<evidence type="ECO:0000256" key="1">
    <source>
        <dbReference type="ARBA" id="ARBA00004496"/>
    </source>
</evidence>
<dbReference type="Pfam" id="PF02171">
    <property type="entry name" value="Piwi"/>
    <property type="match status" value="1"/>
</dbReference>
<evidence type="ECO:0000259" key="8">
    <source>
        <dbReference type="PROSITE" id="PS50821"/>
    </source>
</evidence>
<dbReference type="SMART" id="SM00950">
    <property type="entry name" value="Piwi"/>
    <property type="match status" value="1"/>
</dbReference>
<dbReference type="Gene3D" id="2.170.260.10">
    <property type="entry name" value="paz domain"/>
    <property type="match status" value="1"/>
</dbReference>
<dbReference type="GO" id="GO:0140965">
    <property type="term" value="P:secondary piRNA processing"/>
    <property type="evidence" value="ECO:0007669"/>
    <property type="project" value="UniProtKB-ARBA"/>
</dbReference>
<reference evidence="10 11" key="1">
    <citation type="submission" date="2023-03" db="EMBL/GenBank/DDBJ databases">
        <title>Genome insight into feeding habits of ladybird beetles.</title>
        <authorList>
            <person name="Li H.-S."/>
            <person name="Huang Y.-H."/>
            <person name="Pang H."/>
        </authorList>
    </citation>
    <scope>NUCLEOTIDE SEQUENCE [LARGE SCALE GENOMIC DNA]</scope>
    <source>
        <strain evidence="10">SYSU_2023b</strain>
        <tissue evidence="10">Whole body</tissue>
    </source>
</reference>
<dbReference type="AlphaFoldDB" id="A0AAW1TP53"/>